<name>A0A9X2IZ92_9NOCA</name>
<evidence type="ECO:0000256" key="4">
    <source>
        <dbReference type="PROSITE-ProRule" id="PRU00335"/>
    </source>
</evidence>
<evidence type="ECO:0000256" key="2">
    <source>
        <dbReference type="ARBA" id="ARBA00023125"/>
    </source>
</evidence>
<dbReference type="PROSITE" id="PS50977">
    <property type="entry name" value="HTH_TETR_2"/>
    <property type="match status" value="1"/>
</dbReference>
<organism evidence="6 7">
    <name type="scientific">Nocardia pulmonis</name>
    <dbReference type="NCBI Taxonomy" id="2951408"/>
    <lineage>
        <taxon>Bacteria</taxon>
        <taxon>Bacillati</taxon>
        <taxon>Actinomycetota</taxon>
        <taxon>Actinomycetes</taxon>
        <taxon>Mycobacteriales</taxon>
        <taxon>Nocardiaceae</taxon>
        <taxon>Nocardia</taxon>
    </lineage>
</organism>
<dbReference type="Gene3D" id="1.10.357.10">
    <property type="entry name" value="Tetracycline Repressor, domain 2"/>
    <property type="match status" value="1"/>
</dbReference>
<dbReference type="SUPFAM" id="SSF48498">
    <property type="entry name" value="Tetracyclin repressor-like, C-terminal domain"/>
    <property type="match status" value="1"/>
</dbReference>
<dbReference type="Pfam" id="PF21597">
    <property type="entry name" value="TetR_C_43"/>
    <property type="match status" value="1"/>
</dbReference>
<reference evidence="6" key="1">
    <citation type="submission" date="2022-06" db="EMBL/GenBank/DDBJ databases">
        <title>Novel species in genus nocardia.</title>
        <authorList>
            <person name="Li F."/>
        </authorList>
    </citation>
    <scope>NUCLEOTIDE SEQUENCE</scope>
    <source>
        <strain evidence="6">CDC141</strain>
    </source>
</reference>
<keyword evidence="3" id="KW-0804">Transcription</keyword>
<evidence type="ECO:0000259" key="5">
    <source>
        <dbReference type="PROSITE" id="PS50977"/>
    </source>
</evidence>
<evidence type="ECO:0000313" key="7">
    <source>
        <dbReference type="Proteomes" id="UP001139157"/>
    </source>
</evidence>
<dbReference type="GO" id="GO:0003700">
    <property type="term" value="F:DNA-binding transcription factor activity"/>
    <property type="evidence" value="ECO:0007669"/>
    <property type="project" value="TreeGrafter"/>
</dbReference>
<dbReference type="AlphaFoldDB" id="A0A9X2IZ92"/>
<evidence type="ECO:0000256" key="3">
    <source>
        <dbReference type="ARBA" id="ARBA00023163"/>
    </source>
</evidence>
<evidence type="ECO:0000313" key="6">
    <source>
        <dbReference type="EMBL" id="MCM6776499.1"/>
    </source>
</evidence>
<dbReference type="GO" id="GO:0000976">
    <property type="term" value="F:transcription cis-regulatory region binding"/>
    <property type="evidence" value="ECO:0007669"/>
    <property type="project" value="TreeGrafter"/>
</dbReference>
<feature type="DNA-binding region" description="H-T-H motif" evidence="4">
    <location>
        <begin position="39"/>
        <end position="58"/>
    </location>
</feature>
<feature type="domain" description="HTH tetR-type" evidence="5">
    <location>
        <begin position="17"/>
        <end position="76"/>
    </location>
</feature>
<protein>
    <submittedName>
        <fullName evidence="6">TetR/AcrR family transcriptional regulator</fullName>
    </submittedName>
</protein>
<sequence length="216" mass="24017">MVDAREAAQRSRRRDARDNRERIVAAARRRFGADGLDASLNAIAREAGVSIGTLYNHFPSREELIEETFLELAEESVRSAEAALTSADPWDGLVGHLIRMAEMQAADRGFTDLCVRSLPADSPVEQVKARGGELFHRLITRVQDSGELRPDIDITDIGLLLWSIVRASEDIRAQAPHVWRRHLAILLDGLRAEAAHPLPEPPLDRQLLRTALALGR</sequence>
<accession>A0A9X2IZ92</accession>
<proteinExistence type="predicted"/>
<dbReference type="InterPro" id="IPR001647">
    <property type="entry name" value="HTH_TetR"/>
</dbReference>
<dbReference type="InterPro" id="IPR049445">
    <property type="entry name" value="TetR_SbtR-like_C"/>
</dbReference>
<gene>
    <name evidence="6" type="ORF">NDR86_23720</name>
</gene>
<evidence type="ECO:0000256" key="1">
    <source>
        <dbReference type="ARBA" id="ARBA00023015"/>
    </source>
</evidence>
<dbReference type="InterPro" id="IPR036271">
    <property type="entry name" value="Tet_transcr_reg_TetR-rel_C_sf"/>
</dbReference>
<dbReference type="InterPro" id="IPR009057">
    <property type="entry name" value="Homeodomain-like_sf"/>
</dbReference>
<dbReference type="RefSeq" id="WP_251914787.1">
    <property type="nucleotide sequence ID" value="NZ_JAMRXG010000010.1"/>
</dbReference>
<comment type="caution">
    <text evidence="6">The sequence shown here is derived from an EMBL/GenBank/DDBJ whole genome shotgun (WGS) entry which is preliminary data.</text>
</comment>
<dbReference type="PRINTS" id="PR00455">
    <property type="entry name" value="HTHTETR"/>
</dbReference>
<keyword evidence="2 4" id="KW-0238">DNA-binding</keyword>
<dbReference type="PANTHER" id="PTHR30055:SF234">
    <property type="entry name" value="HTH-TYPE TRANSCRIPTIONAL REGULATOR BETI"/>
    <property type="match status" value="1"/>
</dbReference>
<keyword evidence="1" id="KW-0805">Transcription regulation</keyword>
<dbReference type="EMBL" id="JAMRXG010000010">
    <property type="protein sequence ID" value="MCM6776499.1"/>
    <property type="molecule type" value="Genomic_DNA"/>
</dbReference>
<dbReference type="Pfam" id="PF00440">
    <property type="entry name" value="TetR_N"/>
    <property type="match status" value="1"/>
</dbReference>
<dbReference type="Proteomes" id="UP001139157">
    <property type="component" value="Unassembled WGS sequence"/>
</dbReference>
<keyword evidence="7" id="KW-1185">Reference proteome</keyword>
<dbReference type="PANTHER" id="PTHR30055">
    <property type="entry name" value="HTH-TYPE TRANSCRIPTIONAL REGULATOR RUTR"/>
    <property type="match status" value="1"/>
</dbReference>
<dbReference type="SUPFAM" id="SSF46689">
    <property type="entry name" value="Homeodomain-like"/>
    <property type="match status" value="1"/>
</dbReference>
<dbReference type="InterPro" id="IPR050109">
    <property type="entry name" value="HTH-type_TetR-like_transc_reg"/>
</dbReference>